<dbReference type="Gramene" id="KQL08468">
    <property type="protein sequence ID" value="KQL08468"/>
    <property type="gene ID" value="SETIT_003040mg"/>
</dbReference>
<dbReference type="AlphaFoldDB" id="K3XMB7"/>
<keyword evidence="2" id="KW-1185">Reference proteome</keyword>
<accession>K3XMB7</accession>
<organism evidence="1 2">
    <name type="scientific">Setaria italica</name>
    <name type="common">Foxtail millet</name>
    <name type="synonym">Panicum italicum</name>
    <dbReference type="NCBI Taxonomy" id="4555"/>
    <lineage>
        <taxon>Eukaryota</taxon>
        <taxon>Viridiplantae</taxon>
        <taxon>Streptophyta</taxon>
        <taxon>Embryophyta</taxon>
        <taxon>Tracheophyta</taxon>
        <taxon>Spermatophyta</taxon>
        <taxon>Magnoliopsida</taxon>
        <taxon>Liliopsida</taxon>
        <taxon>Poales</taxon>
        <taxon>Poaceae</taxon>
        <taxon>PACMAD clade</taxon>
        <taxon>Panicoideae</taxon>
        <taxon>Panicodae</taxon>
        <taxon>Paniceae</taxon>
        <taxon>Cenchrinae</taxon>
        <taxon>Setaria</taxon>
    </lineage>
</organism>
<dbReference type="InParanoid" id="K3XMB7"/>
<evidence type="ECO:0000313" key="1">
    <source>
        <dbReference type="EnsemblPlants" id="KQL08468"/>
    </source>
</evidence>
<evidence type="ECO:0000313" key="2">
    <source>
        <dbReference type="Proteomes" id="UP000004995"/>
    </source>
</evidence>
<proteinExistence type="predicted"/>
<name>K3XMB7_SETIT</name>
<dbReference type="Proteomes" id="UP000004995">
    <property type="component" value="Unassembled WGS sequence"/>
</dbReference>
<protein>
    <submittedName>
        <fullName evidence="1">Uncharacterized protein</fullName>
    </submittedName>
</protein>
<reference evidence="2" key="1">
    <citation type="journal article" date="2012" name="Nat. Biotechnol.">
        <title>Reference genome sequence of the model plant Setaria.</title>
        <authorList>
            <person name="Bennetzen J.L."/>
            <person name="Schmutz J."/>
            <person name="Wang H."/>
            <person name="Percifield R."/>
            <person name="Hawkins J."/>
            <person name="Pontaroli A.C."/>
            <person name="Estep M."/>
            <person name="Feng L."/>
            <person name="Vaughn J.N."/>
            <person name="Grimwood J."/>
            <person name="Jenkins J."/>
            <person name="Barry K."/>
            <person name="Lindquist E."/>
            <person name="Hellsten U."/>
            <person name="Deshpande S."/>
            <person name="Wang X."/>
            <person name="Wu X."/>
            <person name="Mitros T."/>
            <person name="Triplett J."/>
            <person name="Yang X."/>
            <person name="Ye C.Y."/>
            <person name="Mauro-Herrera M."/>
            <person name="Wang L."/>
            <person name="Li P."/>
            <person name="Sharma M."/>
            <person name="Sharma R."/>
            <person name="Ronald P.C."/>
            <person name="Panaud O."/>
            <person name="Kellogg E.A."/>
            <person name="Brutnell T.P."/>
            <person name="Doust A.N."/>
            <person name="Tuskan G.A."/>
            <person name="Rokhsar D."/>
            <person name="Devos K.M."/>
        </authorList>
    </citation>
    <scope>NUCLEOTIDE SEQUENCE [LARGE SCALE GENOMIC DNA]</scope>
    <source>
        <strain evidence="2">cv. Yugu1</strain>
    </source>
</reference>
<dbReference type="EMBL" id="AGNK02003445">
    <property type="status" value="NOT_ANNOTATED_CDS"/>
    <property type="molecule type" value="Genomic_DNA"/>
</dbReference>
<sequence length="187" mass="20571">MSSAAIAYMPIHRSGTKSCRIYQKKNRNPAGSVRKSFPFRCRSPITMLLMIYGRACYGTIAAVKPLLQQPNSPMAMAALRPSPSGYDITAETTGLHLKPRRPGGQPSVLVLRLAVTETHNWFGIGGRSGRLRRPRRLSRDIRLPLASSGPDYLRSGDDCRRLIARTTMHDVPARQDSVSATGLQGRA</sequence>
<dbReference type="EnsemblPlants" id="KQL08468">
    <property type="protein sequence ID" value="KQL08468"/>
    <property type="gene ID" value="SETIT_003040mg"/>
</dbReference>
<dbReference type="HOGENOM" id="CLU_1449995_0_0_1"/>
<reference evidence="1" key="2">
    <citation type="submission" date="2018-08" db="UniProtKB">
        <authorList>
            <consortium name="EnsemblPlants"/>
        </authorList>
    </citation>
    <scope>IDENTIFICATION</scope>
    <source>
        <strain evidence="1">Yugu1</strain>
    </source>
</reference>